<sequence>MCSWAPIAEITNFAFAVRLSVSIEFIETEKFGHQRWFKTGFASAVLLLPFTWIKGAVKVAGWNCDPP</sequence>
<dbReference type="AlphaFoldDB" id="A0A5S6QSU0"/>
<dbReference type="Proteomes" id="UP000046395">
    <property type="component" value="Unassembled WGS sequence"/>
</dbReference>
<proteinExistence type="predicted"/>
<name>A0A5S6QSU0_TRIMR</name>
<keyword evidence="1" id="KW-1185">Reference proteome</keyword>
<evidence type="ECO:0000313" key="2">
    <source>
        <dbReference type="WBParaSite" id="TMUE_2000010208.1"/>
    </source>
</evidence>
<evidence type="ECO:0000313" key="1">
    <source>
        <dbReference type="Proteomes" id="UP000046395"/>
    </source>
</evidence>
<protein>
    <submittedName>
        <fullName evidence="2">Uncharacterized protein</fullName>
    </submittedName>
</protein>
<reference evidence="2" key="1">
    <citation type="submission" date="2019-12" db="UniProtKB">
        <authorList>
            <consortium name="WormBaseParasite"/>
        </authorList>
    </citation>
    <scope>IDENTIFICATION</scope>
</reference>
<organism evidence="1 2">
    <name type="scientific">Trichuris muris</name>
    <name type="common">Mouse whipworm</name>
    <dbReference type="NCBI Taxonomy" id="70415"/>
    <lineage>
        <taxon>Eukaryota</taxon>
        <taxon>Metazoa</taxon>
        <taxon>Ecdysozoa</taxon>
        <taxon>Nematoda</taxon>
        <taxon>Enoplea</taxon>
        <taxon>Dorylaimia</taxon>
        <taxon>Trichinellida</taxon>
        <taxon>Trichuridae</taxon>
        <taxon>Trichuris</taxon>
    </lineage>
</organism>
<dbReference type="WBParaSite" id="TMUE_2000010208.1">
    <property type="protein sequence ID" value="TMUE_2000010208.1"/>
    <property type="gene ID" value="WBGene00290288"/>
</dbReference>
<accession>A0A5S6QSU0</accession>